<evidence type="ECO:0000313" key="4">
    <source>
        <dbReference type="Proteomes" id="UP000033428"/>
    </source>
</evidence>
<keyword evidence="4" id="KW-1185">Reference proteome</keyword>
<reference evidence="3 4" key="1">
    <citation type="submission" date="2015-02" db="EMBL/GenBank/DDBJ databases">
        <title>Single-cell genomics of uncultivated deep-branching MTB reveals a conserved set of magnetosome genes.</title>
        <authorList>
            <person name="Kolinko S."/>
            <person name="Richter M."/>
            <person name="Glockner F.O."/>
            <person name="Brachmann A."/>
            <person name="Schuler D."/>
        </authorList>
    </citation>
    <scope>NUCLEOTIDE SEQUENCE [LARGE SCALE GENOMIC DNA]</scope>
    <source>
        <strain evidence="3">SKK-01</strain>
    </source>
</reference>
<name>A0A0F0CU23_9BACT</name>
<sequence length="157" mass="17406">MKDLRIVKSVLICGCLFVTSILANAEEPVEKVSVAAENTSVAAEKASIDTENTSVVVAEKITETAEDAAKEQKNYAYGTVAVISGDSLTLKEVTYDEETWEEKVEEVAYKIAPDVEVDNVESIQKVKAGDKIDVEYIEKNGNKDIKYIYVYEEEEIQ</sequence>
<accession>A0A0F0CU23</accession>
<proteinExistence type="predicted"/>
<evidence type="ECO:0000256" key="1">
    <source>
        <dbReference type="SAM" id="SignalP"/>
    </source>
</evidence>
<gene>
    <name evidence="3" type="ORF">OMAG_001085</name>
    <name evidence="2" type="ORF">OMAG_001746</name>
</gene>
<keyword evidence="1" id="KW-0732">Signal</keyword>
<dbReference type="Proteomes" id="UP000033428">
    <property type="component" value="Unassembled WGS sequence"/>
</dbReference>
<comment type="caution">
    <text evidence="3">The sequence shown here is derived from an EMBL/GenBank/DDBJ whole genome shotgun (WGS) entry which is preliminary data.</text>
</comment>
<dbReference type="EMBL" id="JYNY01000226">
    <property type="protein sequence ID" value="KJJ85041.1"/>
    <property type="molecule type" value="Genomic_DNA"/>
</dbReference>
<protein>
    <submittedName>
        <fullName evidence="3">Secreted protein</fullName>
    </submittedName>
</protein>
<feature type="chain" id="PRO_5007401704" evidence="1">
    <location>
        <begin position="26"/>
        <end position="157"/>
    </location>
</feature>
<dbReference type="EMBL" id="JYNY01000372">
    <property type="protein sequence ID" value="KJJ84283.1"/>
    <property type="molecule type" value="Genomic_DNA"/>
</dbReference>
<organism evidence="3 4">
    <name type="scientific">Candidatus Omnitrophus magneticus</name>
    <dbReference type="NCBI Taxonomy" id="1609969"/>
    <lineage>
        <taxon>Bacteria</taxon>
        <taxon>Pseudomonadati</taxon>
        <taxon>Candidatus Omnitrophota</taxon>
        <taxon>Candidatus Omnitrophus</taxon>
    </lineage>
</organism>
<evidence type="ECO:0000313" key="3">
    <source>
        <dbReference type="EMBL" id="KJJ85041.1"/>
    </source>
</evidence>
<evidence type="ECO:0000313" key="2">
    <source>
        <dbReference type="EMBL" id="KJJ84283.1"/>
    </source>
</evidence>
<feature type="signal peptide" evidence="1">
    <location>
        <begin position="1"/>
        <end position="25"/>
    </location>
</feature>
<dbReference type="AlphaFoldDB" id="A0A0F0CU23"/>